<dbReference type="InterPro" id="IPR000477">
    <property type="entry name" value="RT_dom"/>
</dbReference>
<reference evidence="2 3" key="1">
    <citation type="journal article" date="2024" name="BMC Genomics">
        <title>De novo assembly and annotation of Popillia japonica's genome with initial clues to its potential as an invasive pest.</title>
        <authorList>
            <person name="Cucini C."/>
            <person name="Boschi S."/>
            <person name="Funari R."/>
            <person name="Cardaioli E."/>
            <person name="Iannotti N."/>
            <person name="Marturano G."/>
            <person name="Paoli F."/>
            <person name="Bruttini M."/>
            <person name="Carapelli A."/>
            <person name="Frati F."/>
            <person name="Nardi F."/>
        </authorList>
    </citation>
    <scope>NUCLEOTIDE SEQUENCE [LARGE SCALE GENOMIC DNA]</scope>
    <source>
        <strain evidence="2">DMR45628</strain>
    </source>
</reference>
<accession>A0AAW1M0E0</accession>
<proteinExistence type="predicted"/>
<protein>
    <submittedName>
        <fullName evidence="2">Reverse transcriptase (RNA-dependent DNA polymerase)</fullName>
    </submittedName>
</protein>
<comment type="caution">
    <text evidence="2">The sequence shown here is derived from an EMBL/GenBank/DDBJ whole genome shotgun (WGS) entry which is preliminary data.</text>
</comment>
<organism evidence="2 3">
    <name type="scientific">Popillia japonica</name>
    <name type="common">Japanese beetle</name>
    <dbReference type="NCBI Taxonomy" id="7064"/>
    <lineage>
        <taxon>Eukaryota</taxon>
        <taxon>Metazoa</taxon>
        <taxon>Ecdysozoa</taxon>
        <taxon>Arthropoda</taxon>
        <taxon>Hexapoda</taxon>
        <taxon>Insecta</taxon>
        <taxon>Pterygota</taxon>
        <taxon>Neoptera</taxon>
        <taxon>Endopterygota</taxon>
        <taxon>Coleoptera</taxon>
        <taxon>Polyphaga</taxon>
        <taxon>Scarabaeiformia</taxon>
        <taxon>Scarabaeidae</taxon>
        <taxon>Rutelinae</taxon>
        <taxon>Popillia</taxon>
    </lineage>
</organism>
<evidence type="ECO:0000259" key="1">
    <source>
        <dbReference type="Pfam" id="PF00078"/>
    </source>
</evidence>
<sequence>MHNNQYAYRKGKSTEDAINAAVKTVQMAQEKYVLGLFYDISGAFDHLWWPAFFERLRQINCPQTAVQVHTKLLPGQSGWCGYISSNIAYADDLLLLVTGDSRAELEHKAQSINTQLLKWCDTRNFKRDPTIRRNEKTVRRSKSVRYLGITISERLQYNLRKKTVRRSKSVRYLGITISERLQYMEHIEQVSTTTSDPSTSRVTASSGLGTVTKSRLIVEMLVEDDKVHEIGTPPKRICQ</sequence>
<dbReference type="EMBL" id="JASPKY010000069">
    <property type="protein sequence ID" value="KAK9739935.1"/>
    <property type="molecule type" value="Genomic_DNA"/>
</dbReference>
<gene>
    <name evidence="2" type="ORF">QE152_g8588</name>
</gene>
<keyword evidence="3" id="KW-1185">Reference proteome</keyword>
<evidence type="ECO:0000313" key="3">
    <source>
        <dbReference type="Proteomes" id="UP001458880"/>
    </source>
</evidence>
<dbReference type="AlphaFoldDB" id="A0AAW1M0E0"/>
<dbReference type="GO" id="GO:0003964">
    <property type="term" value="F:RNA-directed DNA polymerase activity"/>
    <property type="evidence" value="ECO:0007669"/>
    <property type="project" value="UniProtKB-KW"/>
</dbReference>
<dbReference type="Proteomes" id="UP001458880">
    <property type="component" value="Unassembled WGS sequence"/>
</dbReference>
<evidence type="ECO:0000313" key="2">
    <source>
        <dbReference type="EMBL" id="KAK9739935.1"/>
    </source>
</evidence>
<dbReference type="Pfam" id="PF00078">
    <property type="entry name" value="RVT_1"/>
    <property type="match status" value="1"/>
</dbReference>
<name>A0AAW1M0E0_POPJA</name>
<keyword evidence="2" id="KW-0548">Nucleotidyltransferase</keyword>
<keyword evidence="2" id="KW-0695">RNA-directed DNA polymerase</keyword>
<feature type="domain" description="Reverse transcriptase" evidence="1">
    <location>
        <begin position="1"/>
        <end position="67"/>
    </location>
</feature>
<keyword evidence="2" id="KW-0808">Transferase</keyword>